<sequence>MVEYLSDTIHPAPGQLWKNVRTGTVLFIYRRDGHVEGISGEGRKKRGGELVKMEHGKNGWKCLCLPDTEEGLEKTDSPTYEFRAL</sequence>
<comment type="caution">
    <text evidence="1">The sequence shown here is derived from an EMBL/GenBank/DDBJ whole genome shotgun (WGS) entry which is preliminary data.</text>
</comment>
<name>A0A953LYS8_9BACT</name>
<reference evidence="1" key="2">
    <citation type="submission" date="2021-08" db="EMBL/GenBank/DDBJ databases">
        <authorList>
            <person name="Dalcin Martins P."/>
        </authorList>
    </citation>
    <scope>NUCLEOTIDE SEQUENCE</scope>
    <source>
        <strain evidence="1">MAG_39</strain>
    </source>
</reference>
<reference evidence="1" key="1">
    <citation type="journal article" date="2021" name="bioRxiv">
        <title>Unraveling nitrogen, sulfur and carbon metabolic pathways and microbial community transcriptional responses to substrate deprivation and toxicity stresses in a bioreactor mimicking anoxic brackish coastal sediment conditions.</title>
        <authorList>
            <person name="Martins P.D."/>
            <person name="Echeveste M.J."/>
            <person name="Arshad A."/>
            <person name="Kurth J."/>
            <person name="Ouboter H."/>
            <person name="Jetten M.S.M."/>
            <person name="Welte C.U."/>
        </authorList>
    </citation>
    <scope>NUCLEOTIDE SEQUENCE</scope>
    <source>
        <strain evidence="1">MAG_39</strain>
    </source>
</reference>
<dbReference type="AlphaFoldDB" id="A0A953LYS8"/>
<evidence type="ECO:0000313" key="2">
    <source>
        <dbReference type="Proteomes" id="UP000705867"/>
    </source>
</evidence>
<proteinExistence type="predicted"/>
<protein>
    <submittedName>
        <fullName evidence="1">Uncharacterized protein</fullName>
    </submittedName>
</protein>
<accession>A0A953LYS8</accession>
<evidence type="ECO:0000313" key="1">
    <source>
        <dbReference type="EMBL" id="MBZ0154684.1"/>
    </source>
</evidence>
<organism evidence="1 2">
    <name type="scientific">Candidatus Nitrobium versatile</name>
    <dbReference type="NCBI Taxonomy" id="2884831"/>
    <lineage>
        <taxon>Bacteria</taxon>
        <taxon>Pseudomonadati</taxon>
        <taxon>Nitrospirota</taxon>
        <taxon>Nitrospiria</taxon>
        <taxon>Nitrospirales</taxon>
        <taxon>Nitrospiraceae</taxon>
        <taxon>Candidatus Nitrobium</taxon>
    </lineage>
</organism>
<gene>
    <name evidence="1" type="ORF">K8I29_00530</name>
</gene>
<dbReference type="Proteomes" id="UP000705867">
    <property type="component" value="Unassembled WGS sequence"/>
</dbReference>
<dbReference type="EMBL" id="JAIOIV010000010">
    <property type="protein sequence ID" value="MBZ0154684.1"/>
    <property type="molecule type" value="Genomic_DNA"/>
</dbReference>